<feature type="site" description="Essential for prephenate dehydratase activity" evidence="9">
    <location>
        <position position="182"/>
    </location>
</feature>
<evidence type="ECO:0000259" key="11">
    <source>
        <dbReference type="PROSITE" id="PS51171"/>
    </source>
</evidence>
<evidence type="ECO:0000256" key="4">
    <source>
        <dbReference type="ARBA" id="ARBA00022605"/>
    </source>
</evidence>
<keyword evidence="4 10" id="KW-0028">Amino-acid biosynthesis</keyword>
<dbReference type="EMBL" id="JTFC01000032">
    <property type="protein sequence ID" value="RUS54359.1"/>
    <property type="molecule type" value="Genomic_DNA"/>
</dbReference>
<dbReference type="AlphaFoldDB" id="A0A433RRV4"/>
<dbReference type="OrthoDB" id="9802281at2"/>
<dbReference type="GO" id="GO:0004664">
    <property type="term" value="F:prephenate dehydratase activity"/>
    <property type="evidence" value="ECO:0007669"/>
    <property type="project" value="UniProtKB-UniRule"/>
</dbReference>
<dbReference type="CDD" id="cd04905">
    <property type="entry name" value="ACT_CM-PDT"/>
    <property type="match status" value="1"/>
</dbReference>
<evidence type="ECO:0000259" key="12">
    <source>
        <dbReference type="PROSITE" id="PS51671"/>
    </source>
</evidence>
<organism evidence="13 14">
    <name type="scientific">Candidatus Kurthia intestinigallinarum</name>
    <dbReference type="NCBI Taxonomy" id="1562256"/>
    <lineage>
        <taxon>Bacteria</taxon>
        <taxon>Bacillati</taxon>
        <taxon>Bacillota</taxon>
        <taxon>Bacilli</taxon>
        <taxon>Bacillales</taxon>
        <taxon>Caryophanaceae</taxon>
        <taxon>Kurthia</taxon>
    </lineage>
</organism>
<dbReference type="PROSITE" id="PS51671">
    <property type="entry name" value="ACT"/>
    <property type="match status" value="1"/>
</dbReference>
<evidence type="ECO:0000313" key="14">
    <source>
        <dbReference type="Proteomes" id="UP000288623"/>
    </source>
</evidence>
<protein>
    <recommendedName>
        <fullName evidence="3 10">Prephenate dehydratase</fullName>
        <shortName evidence="10">PDT</shortName>
        <ecNumber evidence="2 10">4.2.1.51</ecNumber>
    </recommendedName>
</protein>
<keyword evidence="14" id="KW-1185">Reference proteome</keyword>
<sequence>MAEKEWENRVAYLGPEGTFTHLATKRLFENDWLIPVKTIPECIEAVSEGQVDLAVVPIENALEGIVPLTIDYLYHEANLFVAAEMAIPIAQHLMVNKAQLENWENVEHIYSHSHALAQCHKYLYYRFRTVPQEAHSSTAAAAKYVSEHPEECVAAIANEAAAAQYDLAIVESNIHDFHFNHTRFFVLSKSNIRVESLTHDEQVKTTLMVKLPNDNPGALHQLLSVFSWRRLNLSKIESRPLKTKLGEYFFIVDVLEDERVPMMQGAMEELRALGCSVKSLGSYYMFE</sequence>
<dbReference type="Pfam" id="PF00800">
    <property type="entry name" value="PDT"/>
    <property type="match status" value="1"/>
</dbReference>
<evidence type="ECO:0000256" key="7">
    <source>
        <dbReference type="ARBA" id="ARBA00023239"/>
    </source>
</evidence>
<proteinExistence type="predicted"/>
<evidence type="ECO:0000256" key="6">
    <source>
        <dbReference type="ARBA" id="ARBA00023222"/>
    </source>
</evidence>
<dbReference type="SUPFAM" id="SSF55021">
    <property type="entry name" value="ACT-like"/>
    <property type="match status" value="1"/>
</dbReference>
<keyword evidence="5 10" id="KW-0057">Aromatic amino acid biosynthesis</keyword>
<dbReference type="RefSeq" id="WP_126991089.1">
    <property type="nucleotide sequence ID" value="NZ_JTFC01000032.1"/>
</dbReference>
<gene>
    <name evidence="10" type="primary">pheA</name>
    <name evidence="13" type="ORF">QI30_13150</name>
</gene>
<dbReference type="InterPro" id="IPR001086">
    <property type="entry name" value="Preph_deHydtase"/>
</dbReference>
<dbReference type="SUPFAM" id="SSF53850">
    <property type="entry name" value="Periplasmic binding protein-like II"/>
    <property type="match status" value="1"/>
</dbReference>
<evidence type="ECO:0000256" key="2">
    <source>
        <dbReference type="ARBA" id="ARBA00013147"/>
    </source>
</evidence>
<keyword evidence="6 10" id="KW-0584">Phenylalanine biosynthesis</keyword>
<comment type="catalytic activity">
    <reaction evidence="8 10">
        <text>prephenate + H(+) = 3-phenylpyruvate + CO2 + H2O</text>
        <dbReference type="Rhea" id="RHEA:21648"/>
        <dbReference type="ChEBI" id="CHEBI:15377"/>
        <dbReference type="ChEBI" id="CHEBI:15378"/>
        <dbReference type="ChEBI" id="CHEBI:16526"/>
        <dbReference type="ChEBI" id="CHEBI:18005"/>
        <dbReference type="ChEBI" id="CHEBI:29934"/>
        <dbReference type="EC" id="4.2.1.51"/>
    </reaction>
</comment>
<feature type="domain" description="ACT" evidence="12">
    <location>
        <begin position="207"/>
        <end position="285"/>
    </location>
</feature>
<evidence type="ECO:0000256" key="10">
    <source>
        <dbReference type="RuleBase" id="RU361254"/>
    </source>
</evidence>
<dbReference type="Proteomes" id="UP000288623">
    <property type="component" value="Unassembled WGS sequence"/>
</dbReference>
<name>A0A433RRV4_9BACL</name>
<evidence type="ECO:0000256" key="1">
    <source>
        <dbReference type="ARBA" id="ARBA00004741"/>
    </source>
</evidence>
<keyword evidence="7 10" id="KW-0456">Lyase</keyword>
<dbReference type="FunFam" id="3.40.190.10:FF:000064">
    <property type="entry name" value="Prephenate dehydratase"/>
    <property type="match status" value="1"/>
</dbReference>
<evidence type="ECO:0000256" key="8">
    <source>
        <dbReference type="ARBA" id="ARBA00047848"/>
    </source>
</evidence>
<dbReference type="GO" id="GO:0005737">
    <property type="term" value="C:cytoplasm"/>
    <property type="evidence" value="ECO:0007669"/>
    <property type="project" value="TreeGrafter"/>
</dbReference>
<dbReference type="PANTHER" id="PTHR21022">
    <property type="entry name" value="PREPHENATE DEHYDRATASE P PROTEIN"/>
    <property type="match status" value="1"/>
</dbReference>
<evidence type="ECO:0000313" key="13">
    <source>
        <dbReference type="EMBL" id="RUS54359.1"/>
    </source>
</evidence>
<dbReference type="InterPro" id="IPR002912">
    <property type="entry name" value="ACT_dom"/>
</dbReference>
<dbReference type="InterPro" id="IPR045865">
    <property type="entry name" value="ACT-like_dom_sf"/>
</dbReference>
<dbReference type="GO" id="GO:0009094">
    <property type="term" value="P:L-phenylalanine biosynthetic process"/>
    <property type="evidence" value="ECO:0007669"/>
    <property type="project" value="UniProtKB-UniPathway"/>
</dbReference>
<evidence type="ECO:0000256" key="9">
    <source>
        <dbReference type="PIRSR" id="PIRSR001500-2"/>
    </source>
</evidence>
<dbReference type="InterPro" id="IPR018528">
    <property type="entry name" value="Preph_deHydtase_CS"/>
</dbReference>
<accession>A0A433RRV4</accession>
<comment type="caution">
    <text evidence="13">The sequence shown here is derived from an EMBL/GenBank/DDBJ whole genome shotgun (WGS) entry which is preliminary data.</text>
</comment>
<dbReference type="PROSITE" id="PS51171">
    <property type="entry name" value="PREPHENATE_DEHYDR_3"/>
    <property type="match status" value="1"/>
</dbReference>
<dbReference type="PANTHER" id="PTHR21022:SF19">
    <property type="entry name" value="PREPHENATE DEHYDRATASE-RELATED"/>
    <property type="match status" value="1"/>
</dbReference>
<evidence type="ECO:0000256" key="5">
    <source>
        <dbReference type="ARBA" id="ARBA00023141"/>
    </source>
</evidence>
<dbReference type="EC" id="4.2.1.51" evidence="2 10"/>
<dbReference type="Gene3D" id="3.30.70.260">
    <property type="match status" value="1"/>
</dbReference>
<comment type="pathway">
    <text evidence="1 10">Amino-acid biosynthesis; L-phenylalanine biosynthesis; phenylpyruvate from prephenate: step 1/1.</text>
</comment>
<dbReference type="PIRSF" id="PIRSF001500">
    <property type="entry name" value="Chor_mut_pdt_Ppr"/>
    <property type="match status" value="1"/>
</dbReference>
<reference evidence="13 14" key="1">
    <citation type="submission" date="2014-11" db="EMBL/GenBank/DDBJ databases">
        <title>Genome sequence and analysis of novel Kurthia sp.</title>
        <authorList>
            <person name="Lawson J.N."/>
            <person name="Gonzalez J.E."/>
            <person name="Rinauldi L."/>
            <person name="Xuan Z."/>
            <person name="Firman A."/>
            <person name="Shaddox L."/>
            <person name="Trudeau A."/>
            <person name="Shah S."/>
            <person name="Reiman D."/>
        </authorList>
    </citation>
    <scope>NUCLEOTIDE SEQUENCE [LARGE SCALE GENOMIC DNA]</scope>
    <source>
        <strain evidence="13 14">3B1D</strain>
    </source>
</reference>
<feature type="domain" description="Prephenate dehydratase" evidence="11">
    <location>
        <begin position="9"/>
        <end position="189"/>
    </location>
</feature>
<dbReference type="InterPro" id="IPR008242">
    <property type="entry name" value="Chor_mutase/pphenate_deHydtase"/>
</dbReference>
<dbReference type="PROSITE" id="PS00858">
    <property type="entry name" value="PREPHENATE_DEHYDR_2"/>
    <property type="match status" value="1"/>
</dbReference>
<dbReference type="Gene3D" id="3.40.190.10">
    <property type="entry name" value="Periplasmic binding protein-like II"/>
    <property type="match status" value="2"/>
</dbReference>
<dbReference type="NCBIfam" id="NF008865">
    <property type="entry name" value="PRK11898.1"/>
    <property type="match status" value="1"/>
</dbReference>
<evidence type="ECO:0000256" key="3">
    <source>
        <dbReference type="ARBA" id="ARBA00021872"/>
    </source>
</evidence>
<dbReference type="UniPathway" id="UPA00121">
    <property type="reaction ID" value="UER00345"/>
</dbReference>
<dbReference type="CDD" id="cd13633">
    <property type="entry name" value="PBP2_Sa-PDT_like"/>
    <property type="match status" value="1"/>
</dbReference>